<feature type="compositionally biased region" description="Basic and acidic residues" evidence="5">
    <location>
        <begin position="1127"/>
        <end position="1136"/>
    </location>
</feature>
<dbReference type="EMBL" id="JAZGQO010000003">
    <property type="protein sequence ID" value="KAK6188756.1"/>
    <property type="molecule type" value="Genomic_DNA"/>
</dbReference>
<dbReference type="InterPro" id="IPR001478">
    <property type="entry name" value="PDZ"/>
</dbReference>
<organism evidence="7 8">
    <name type="scientific">Patella caerulea</name>
    <name type="common">Rayed Mediterranean limpet</name>
    <dbReference type="NCBI Taxonomy" id="87958"/>
    <lineage>
        <taxon>Eukaryota</taxon>
        <taxon>Metazoa</taxon>
        <taxon>Spiralia</taxon>
        <taxon>Lophotrochozoa</taxon>
        <taxon>Mollusca</taxon>
        <taxon>Gastropoda</taxon>
        <taxon>Patellogastropoda</taxon>
        <taxon>Patelloidea</taxon>
        <taxon>Patellidae</taxon>
        <taxon>Patella</taxon>
    </lineage>
</organism>
<proteinExistence type="predicted"/>
<feature type="compositionally biased region" description="Polar residues" evidence="5">
    <location>
        <begin position="632"/>
        <end position="643"/>
    </location>
</feature>
<accession>A0AAN8Q1G1</accession>
<feature type="domain" description="PDZ" evidence="6">
    <location>
        <begin position="1158"/>
        <end position="1242"/>
    </location>
</feature>
<comment type="caution">
    <text evidence="7">The sequence shown here is derived from an EMBL/GenBank/DDBJ whole genome shotgun (WGS) entry which is preliminary data.</text>
</comment>
<dbReference type="CDD" id="cd06671">
    <property type="entry name" value="PDZ7_MUPP1-PD6_PATJ-like"/>
    <property type="match status" value="1"/>
</dbReference>
<feature type="domain" description="PDZ" evidence="6">
    <location>
        <begin position="671"/>
        <end position="741"/>
    </location>
</feature>
<dbReference type="CDD" id="cd06669">
    <property type="entry name" value="PDZ5_MUPP1-like"/>
    <property type="match status" value="1"/>
</dbReference>
<evidence type="ECO:0000256" key="2">
    <source>
        <dbReference type="ARBA" id="ARBA00022553"/>
    </source>
</evidence>
<feature type="compositionally biased region" description="Pro residues" evidence="5">
    <location>
        <begin position="534"/>
        <end position="549"/>
    </location>
</feature>
<feature type="domain" description="PDZ" evidence="6">
    <location>
        <begin position="45"/>
        <end position="135"/>
    </location>
</feature>
<dbReference type="InterPro" id="IPR036034">
    <property type="entry name" value="PDZ_sf"/>
</dbReference>
<feature type="region of interest" description="Disordered" evidence="5">
    <location>
        <begin position="759"/>
        <end position="838"/>
    </location>
</feature>
<feature type="domain" description="PDZ" evidence="6">
    <location>
        <begin position="1383"/>
        <end position="1465"/>
    </location>
</feature>
<feature type="compositionally biased region" description="Polar residues" evidence="5">
    <location>
        <begin position="522"/>
        <end position="531"/>
    </location>
</feature>
<dbReference type="InterPro" id="IPR051342">
    <property type="entry name" value="PDZ_scaffold"/>
</dbReference>
<dbReference type="CDD" id="cd06676">
    <property type="entry name" value="PDZ13_MUPP1-like"/>
    <property type="match status" value="1"/>
</dbReference>
<evidence type="ECO:0000313" key="7">
    <source>
        <dbReference type="EMBL" id="KAK6188756.1"/>
    </source>
</evidence>
<keyword evidence="2" id="KW-0597">Phosphoprotein</keyword>
<evidence type="ECO:0000313" key="8">
    <source>
        <dbReference type="Proteomes" id="UP001347796"/>
    </source>
</evidence>
<feature type="compositionally biased region" description="Polar residues" evidence="5">
    <location>
        <begin position="326"/>
        <end position="343"/>
    </location>
</feature>
<dbReference type="PANTHER" id="PTHR19964:SF92">
    <property type="entry name" value="PATJ HOMOLOG"/>
    <property type="match status" value="1"/>
</dbReference>
<feature type="region of interest" description="Disordered" evidence="5">
    <location>
        <begin position="1461"/>
        <end position="1511"/>
    </location>
</feature>
<feature type="compositionally biased region" description="Low complexity" evidence="5">
    <location>
        <begin position="314"/>
        <end position="325"/>
    </location>
</feature>
<dbReference type="Gene3D" id="2.30.42.10">
    <property type="match status" value="10"/>
</dbReference>
<feature type="compositionally biased region" description="Low complexity" evidence="5">
    <location>
        <begin position="1468"/>
        <end position="1478"/>
    </location>
</feature>
<dbReference type="SUPFAM" id="SSF50156">
    <property type="entry name" value="PDZ domain-like"/>
    <property type="match status" value="10"/>
</dbReference>
<feature type="domain" description="PDZ" evidence="6">
    <location>
        <begin position="1650"/>
        <end position="1733"/>
    </location>
</feature>
<dbReference type="CDD" id="cd06672">
    <property type="entry name" value="PDZ8_MUPP1-PDZ7_PATJ-PDZ2_INAD-like"/>
    <property type="match status" value="1"/>
</dbReference>
<reference evidence="7 8" key="1">
    <citation type="submission" date="2024-01" db="EMBL/GenBank/DDBJ databases">
        <title>The genome of the rayed Mediterranean limpet Patella caerulea (Linnaeus, 1758).</title>
        <authorList>
            <person name="Anh-Thu Weber A."/>
            <person name="Halstead-Nussloch G."/>
        </authorList>
    </citation>
    <scope>NUCLEOTIDE SEQUENCE [LARGE SCALE GENOMIC DNA]</scope>
    <source>
        <strain evidence="7">AATW-2023a</strain>
        <tissue evidence="7">Whole specimen</tissue>
    </source>
</reference>
<feature type="compositionally biased region" description="Low complexity" evidence="5">
    <location>
        <begin position="344"/>
        <end position="356"/>
    </location>
</feature>
<feature type="region of interest" description="Disordered" evidence="5">
    <location>
        <begin position="1618"/>
        <end position="1645"/>
    </location>
</feature>
<evidence type="ECO:0000259" key="6">
    <source>
        <dbReference type="PROSITE" id="PS50106"/>
    </source>
</evidence>
<dbReference type="CDD" id="cd06668">
    <property type="entry name" value="PDZ4_MUPP1-like"/>
    <property type="match status" value="1"/>
</dbReference>
<feature type="region of interest" description="Disordered" evidence="5">
    <location>
        <begin position="1118"/>
        <end position="1139"/>
    </location>
</feature>
<dbReference type="CDD" id="cd06670">
    <property type="entry name" value="PDZ6_MUPP1-like"/>
    <property type="match status" value="1"/>
</dbReference>
<dbReference type="CDD" id="cd06673">
    <property type="entry name" value="PDZ10_MUPP1-PDZ8_PATJ-like"/>
    <property type="match status" value="1"/>
</dbReference>
<dbReference type="CDD" id="cd06674">
    <property type="entry name" value="PDZ11_MUPP1-PDZ9_PATJ-like"/>
    <property type="match status" value="1"/>
</dbReference>
<dbReference type="Pfam" id="PF00595">
    <property type="entry name" value="PDZ"/>
    <property type="match status" value="10"/>
</dbReference>
<evidence type="ECO:0000256" key="4">
    <source>
        <dbReference type="ARBA" id="ARBA00023136"/>
    </source>
</evidence>
<dbReference type="FunFam" id="2.30.42.10:FF:000070">
    <property type="entry name" value="Multiple PDZ domain protein"/>
    <property type="match status" value="1"/>
</dbReference>
<feature type="domain" description="PDZ" evidence="6">
    <location>
        <begin position="1513"/>
        <end position="1587"/>
    </location>
</feature>
<feature type="region of interest" description="Disordered" evidence="5">
    <location>
        <begin position="522"/>
        <end position="646"/>
    </location>
</feature>
<keyword evidence="4" id="KW-0472">Membrane</keyword>
<feature type="domain" description="PDZ" evidence="6">
    <location>
        <begin position="1021"/>
        <end position="1090"/>
    </location>
</feature>
<dbReference type="FunFam" id="2.30.42.10:FF:000038">
    <property type="entry name" value="Multiple PDZ domain protein isoform X1"/>
    <property type="match status" value="1"/>
</dbReference>
<comment type="subcellular location">
    <subcellularLocation>
        <location evidence="1">Membrane</location>
    </subcellularLocation>
</comment>
<feature type="region of interest" description="Disordered" evidence="5">
    <location>
        <begin position="477"/>
        <end position="501"/>
    </location>
</feature>
<keyword evidence="3" id="KW-0677">Repeat</keyword>
<evidence type="ECO:0000256" key="3">
    <source>
        <dbReference type="ARBA" id="ARBA00022737"/>
    </source>
</evidence>
<dbReference type="PANTHER" id="PTHR19964">
    <property type="entry name" value="MULTIPLE PDZ DOMAIN PROTEIN"/>
    <property type="match status" value="1"/>
</dbReference>
<feature type="domain" description="PDZ" evidence="6">
    <location>
        <begin position="1287"/>
        <end position="1370"/>
    </location>
</feature>
<feature type="compositionally biased region" description="Polar residues" evidence="5">
    <location>
        <begin position="1618"/>
        <end position="1630"/>
    </location>
</feature>
<name>A0AAN8Q1G1_PATCE</name>
<evidence type="ECO:0000256" key="5">
    <source>
        <dbReference type="SAM" id="MobiDB-lite"/>
    </source>
</evidence>
<dbReference type="PROSITE" id="PS50106">
    <property type="entry name" value="PDZ"/>
    <property type="match status" value="10"/>
</dbReference>
<feature type="region of interest" description="Disordered" evidence="5">
    <location>
        <begin position="313"/>
        <end position="397"/>
    </location>
</feature>
<gene>
    <name evidence="7" type="ORF">SNE40_004870</name>
</gene>
<keyword evidence="8" id="KW-1185">Reference proteome</keyword>
<protein>
    <recommendedName>
        <fullName evidence="6">PDZ domain-containing protein</fullName>
    </recommendedName>
</protein>
<feature type="compositionally biased region" description="Low complexity" evidence="5">
    <location>
        <begin position="771"/>
        <end position="794"/>
    </location>
</feature>
<feature type="compositionally biased region" description="Basic and acidic residues" evidence="5">
    <location>
        <begin position="357"/>
        <end position="373"/>
    </location>
</feature>
<dbReference type="Proteomes" id="UP001347796">
    <property type="component" value="Unassembled WGS sequence"/>
</dbReference>
<dbReference type="SMART" id="SM00228">
    <property type="entry name" value="PDZ"/>
    <property type="match status" value="10"/>
</dbReference>
<feature type="compositionally biased region" description="Polar residues" evidence="5">
    <location>
        <begin position="570"/>
        <end position="586"/>
    </location>
</feature>
<sequence>MKFVSQRLIRSNQDIIWSGDLTADEEAALKSCWSSIVGSDFDVVVAKLSKFKEGGGLGISLEGTVDVENGVEVRPHHYIRSILPEGPVGQNGKCKSGDELLEVNGRRLLGLNHVDVVGILKDLPQHVRLVCARRKNPPATEIYAQQEDVDYTSPAFNTGVKENLPLSNRMVKAKSDLAISSVESTALQNSLNKSKSRSLEPLSSLAMWSNEPVVIELIKGDNGLGFSILDYQDPVNPNETVIVIQSLVPGGVAQQDGRLVPGDRLIFVNDVNVENATLDETAQALKGAQKGIVQIGVAKPLLLSENLNEESFDALPPSEAAPSSPDLVTSFTEQLPESSTITMSAHESSLNMSESSHSSESDSKSNLKRKDSFYDSDEEDIKAPRKASPQKSNETSPERLALLKSMTPATKLNSFGKEARDIHVEKMVEVQHKFDYEDIDALPSYQEATAGSMQTNTTTTSFTKKRDVSPLAPLRIETQSLDIPQHERKESDAVSDQLSPANTSRIIDEEFADIFKISTLEKPSSTTTSSVKATPPPIPPKPRLPPRVAPVPKLKKDETPPPLPASTPPVQSASSPKLQSTQSTIDSPDVKPNRFIVAHRKSESADSSVSSSSEHFTTSDLKVMPSPPLSPRTMSPGLSTSPGMSPLASPSLMRGSWMSGIDIIPQNYEKVIKIKKGNDQLGMTVESVDKGANGTVIRSITKGSAVSKDGRLLPGDYIVSINNESMRKITNAQARAILRRASLLSTDISITYISGPDAANHRETMSNQGTANSPSHHSSMPSPNPSLSPSSAMLVSTPPTSPAKIIIPPQDVSVNQDDSKEQISPRQKSLKADGSPAVQAWGSPRAVQLVREPGKSLGISIVGGRVDLFNLLEDHTISGIFIKHVLEDSPAGRNGTLKTGDRILEVNGEDVRNSTHDEAVEVIRHAKSPVTFVVQSLSDSACPGDLESAELKSVHSFEEVHSSTVNPVRSSQAPVQNPVPQAVSIDQPMEAGSESDSEDEFGYSSKKIQRKYGDLNGDIHVIDLNRGGNELGLSLAGNKDRSTMSVFVAGIKPDSACYRDGRIKVGDEVLEVNGHVLYGRSHLNASSIIKAVTAHTVKIILLRREDFLDHMAIKPLRMGPPPTSMERNTHEPHESPVHVVTPKPKDVEIVPLLEEPEIVVLKKGPQGLGFGIAEATVEGRPSLFYVKSITPGGIVDQDGQLSVGDRVLEVGDKALSGVTYEQAIEILRTIQGSVRLKIRRLKKTEEVKPVMQLSNMTGESSTDPVDSKTHVTVDPLTCEIAAGRETYLEIEKGKTGLGLSIVGGSDTLLGAIIIHEVYDDGAAARDGRLVAGDQVLEVNNEDLRDATHDHAIQVLRQTPARVGMVIYRDDNQVREEDIYDIFTVDLMKRPGKGLGLSIVGKKNDVGVYISDIVKGGVAETDGRLMQGDQILAVNLEDMRNSTQEYAAGVLKTLMGKVSMTVGRLKAGSRTSSRRNSNSPGHPLKKSESTASSRSRGKHTKRTASSSEDTGLRLVEIKHDESGSLGLSIAGGVGSPMGDVPIVIANLNPNGPAAKTGKLRTGDKILMINGDSTDGMTHDTAVHILKSSTQLTLQVLQGEEMTVSVNGHKSKQVSIDISQQGSMDISHQGANSAAAKTGDADTESQPPQYKKINLTRGADGLGFSIVGGYGSPHGDLPIYVKNVFTKGAAADDGQLQRGDQILTVNGQNLDGVTHEEAVNILKNAKGKVVMNVIS</sequence>
<feature type="domain" description="PDZ" evidence="6">
    <location>
        <begin position="214"/>
        <end position="288"/>
    </location>
</feature>
<evidence type="ECO:0000256" key="1">
    <source>
        <dbReference type="ARBA" id="ARBA00004370"/>
    </source>
</evidence>
<feature type="domain" description="PDZ" evidence="6">
    <location>
        <begin position="846"/>
        <end position="938"/>
    </location>
</feature>
<dbReference type="GO" id="GO:0016020">
    <property type="term" value="C:membrane"/>
    <property type="evidence" value="ECO:0007669"/>
    <property type="project" value="UniProtKB-SubCell"/>
</dbReference>